<comment type="caution">
    <text evidence="1">The sequence shown here is derived from an EMBL/GenBank/DDBJ whole genome shotgun (WGS) entry which is preliminary data.</text>
</comment>
<dbReference type="OrthoDB" id="4367035at2759"/>
<sequence length="273" mass="30812">MVSTTTQEVLMYPKLAVEALPLSAVERIFHLARIEDTDWEDTDWALLRAPLEIADHCTTILKMVEAAISRSDGRPDIAVRLRLGILLTTIYATPPNPHSPNLTPIPMSSKSPFLFGPVVYKEKTHHLQGSPDWFLWYGPYAEKEKENVAINSVIVETEHGRSTDGVPQALAYMGMIHTQRRAEGKVDSSVFGLSTDNDQFHFLTIDDKSEWSQLDLNYVHHFQEIVERLAYFHKHASTLSASDHSDEPQRAQSVFHAENRGIYAVLVAFSSNK</sequence>
<accession>A0A1V6S0T4</accession>
<dbReference type="Proteomes" id="UP000191518">
    <property type="component" value="Unassembled WGS sequence"/>
</dbReference>
<evidence type="ECO:0000313" key="2">
    <source>
        <dbReference type="Proteomes" id="UP000191518"/>
    </source>
</evidence>
<dbReference type="EMBL" id="MDYP01000012">
    <property type="protein sequence ID" value="OQE07637.1"/>
    <property type="molecule type" value="Genomic_DNA"/>
</dbReference>
<proteinExistence type="predicted"/>
<reference evidence="2" key="1">
    <citation type="journal article" date="2017" name="Nat. Microbiol.">
        <title>Global analysis of biosynthetic gene clusters reveals vast potential of secondary metabolite production in Penicillium species.</title>
        <authorList>
            <person name="Nielsen J.C."/>
            <person name="Grijseels S."/>
            <person name="Prigent S."/>
            <person name="Ji B."/>
            <person name="Dainat J."/>
            <person name="Nielsen K.F."/>
            <person name="Frisvad J.C."/>
            <person name="Workman M."/>
            <person name="Nielsen J."/>
        </authorList>
    </citation>
    <scope>NUCLEOTIDE SEQUENCE [LARGE SCALE GENOMIC DNA]</scope>
    <source>
        <strain evidence="2">IBT 29486</strain>
    </source>
</reference>
<keyword evidence="2" id="KW-1185">Reference proteome</keyword>
<dbReference type="AlphaFoldDB" id="A0A1V6S0T4"/>
<evidence type="ECO:0000313" key="1">
    <source>
        <dbReference type="EMBL" id="OQE07637.1"/>
    </source>
</evidence>
<name>A0A1V6S0T4_9EURO</name>
<gene>
    <name evidence="1" type="ORF">PENVUL_c012G06959</name>
</gene>
<organism evidence="1 2">
    <name type="scientific">Penicillium vulpinum</name>
    <dbReference type="NCBI Taxonomy" id="29845"/>
    <lineage>
        <taxon>Eukaryota</taxon>
        <taxon>Fungi</taxon>
        <taxon>Dikarya</taxon>
        <taxon>Ascomycota</taxon>
        <taxon>Pezizomycotina</taxon>
        <taxon>Eurotiomycetes</taxon>
        <taxon>Eurotiomycetidae</taxon>
        <taxon>Eurotiales</taxon>
        <taxon>Aspergillaceae</taxon>
        <taxon>Penicillium</taxon>
    </lineage>
</organism>
<protein>
    <submittedName>
        <fullName evidence="1">Uncharacterized protein</fullName>
    </submittedName>
</protein>